<dbReference type="Pfam" id="PF00158">
    <property type="entry name" value="Sigma54_activat"/>
    <property type="match status" value="1"/>
</dbReference>
<dbReference type="InterPro" id="IPR001789">
    <property type="entry name" value="Sig_transdc_resp-reg_receiver"/>
</dbReference>
<dbReference type="InterPro" id="IPR025944">
    <property type="entry name" value="Sigma_54_int_dom_CS"/>
</dbReference>
<evidence type="ECO:0000256" key="6">
    <source>
        <dbReference type="PROSITE-ProRule" id="PRU00169"/>
    </source>
</evidence>
<dbReference type="SUPFAM" id="SSF52540">
    <property type="entry name" value="P-loop containing nucleoside triphosphate hydrolases"/>
    <property type="match status" value="1"/>
</dbReference>
<name>A0A239HLN6_9BURK</name>
<dbReference type="GO" id="GO:0006355">
    <property type="term" value="P:regulation of DNA-templated transcription"/>
    <property type="evidence" value="ECO:0007669"/>
    <property type="project" value="InterPro"/>
</dbReference>
<reference evidence="9 10" key="1">
    <citation type="submission" date="2017-06" db="EMBL/GenBank/DDBJ databases">
        <authorList>
            <person name="Kim H.J."/>
            <person name="Triplett B.A."/>
        </authorList>
    </citation>
    <scope>NUCLEOTIDE SEQUENCE [LARGE SCALE GENOMIC DNA]</scope>
    <source>
        <strain evidence="9 10">U15</strain>
    </source>
</reference>
<keyword evidence="1" id="KW-0547">Nucleotide-binding</keyword>
<evidence type="ECO:0000259" key="8">
    <source>
        <dbReference type="PROSITE" id="PS50110"/>
    </source>
</evidence>
<dbReference type="PANTHER" id="PTHR32071:SF113">
    <property type="entry name" value="ALGINATE BIOSYNTHESIS TRANSCRIPTIONAL REGULATORY PROTEIN ALGB"/>
    <property type="match status" value="1"/>
</dbReference>
<keyword evidence="3" id="KW-0805">Transcription regulation</keyword>
<accession>A0A239HLN6</accession>
<keyword evidence="4" id="KW-0238">DNA-binding</keyword>
<evidence type="ECO:0000256" key="3">
    <source>
        <dbReference type="ARBA" id="ARBA00023015"/>
    </source>
</evidence>
<dbReference type="InterPro" id="IPR014264">
    <property type="entry name" value="PEP-CTERM_resp_reg"/>
</dbReference>
<evidence type="ECO:0000313" key="9">
    <source>
        <dbReference type="EMBL" id="SNS81164.1"/>
    </source>
</evidence>
<dbReference type="InterPro" id="IPR058031">
    <property type="entry name" value="AAA_lid_NorR"/>
</dbReference>
<dbReference type="Pfam" id="PF25601">
    <property type="entry name" value="AAA_lid_14"/>
    <property type="match status" value="1"/>
</dbReference>
<evidence type="ECO:0000256" key="1">
    <source>
        <dbReference type="ARBA" id="ARBA00022741"/>
    </source>
</evidence>
<dbReference type="InterPro" id="IPR025943">
    <property type="entry name" value="Sigma_54_int_dom_ATP-bd_2"/>
</dbReference>
<dbReference type="InterPro" id="IPR002078">
    <property type="entry name" value="Sigma_54_int"/>
</dbReference>
<dbReference type="PROSITE" id="PS00688">
    <property type="entry name" value="SIGMA54_INTERACT_3"/>
    <property type="match status" value="1"/>
</dbReference>
<dbReference type="InterPro" id="IPR002197">
    <property type="entry name" value="HTH_Fis"/>
</dbReference>
<dbReference type="InterPro" id="IPR011006">
    <property type="entry name" value="CheY-like_superfamily"/>
</dbReference>
<dbReference type="NCBIfam" id="TIGR02915">
    <property type="entry name" value="PEP_resp_reg"/>
    <property type="match status" value="1"/>
</dbReference>
<feature type="domain" description="Sigma-54 factor interaction" evidence="7">
    <location>
        <begin position="154"/>
        <end position="383"/>
    </location>
</feature>
<dbReference type="PROSITE" id="PS00676">
    <property type="entry name" value="SIGMA54_INTERACT_2"/>
    <property type="match status" value="1"/>
</dbReference>
<feature type="modified residue" description="4-aspartylphosphate" evidence="6">
    <location>
        <position position="60"/>
    </location>
</feature>
<dbReference type="AlphaFoldDB" id="A0A239HLN6"/>
<dbReference type="SMART" id="SM00448">
    <property type="entry name" value="REC"/>
    <property type="match status" value="1"/>
</dbReference>
<dbReference type="Gene3D" id="3.40.50.300">
    <property type="entry name" value="P-loop containing nucleotide triphosphate hydrolases"/>
    <property type="match status" value="1"/>
</dbReference>
<dbReference type="GO" id="GO:0005524">
    <property type="term" value="F:ATP binding"/>
    <property type="evidence" value="ECO:0007669"/>
    <property type="project" value="UniProtKB-KW"/>
</dbReference>
<keyword evidence="5" id="KW-0804">Transcription</keyword>
<dbReference type="SUPFAM" id="SSF52172">
    <property type="entry name" value="CheY-like"/>
    <property type="match status" value="1"/>
</dbReference>
<dbReference type="GO" id="GO:0000160">
    <property type="term" value="P:phosphorelay signal transduction system"/>
    <property type="evidence" value="ECO:0007669"/>
    <property type="project" value="InterPro"/>
</dbReference>
<keyword evidence="6" id="KW-0597">Phosphoprotein</keyword>
<dbReference type="Proteomes" id="UP000198284">
    <property type="component" value="Unassembled WGS sequence"/>
</dbReference>
<keyword evidence="2" id="KW-0067">ATP-binding</keyword>
<dbReference type="CDD" id="cd00009">
    <property type="entry name" value="AAA"/>
    <property type="match status" value="1"/>
</dbReference>
<sequence>MTKELLVSQQKLKLLCIEDDLGLQKQLRWSFDAYDVVLASDRESAINQMRRHEPAVVTMDLGLPPDAEGASEGLATLEQILAIAPDTKVIVLTGNQDHANAVKAIGLGAYDFHQKPFNQEILALVIERAFYLHSLQQENRRLSQAQFSAAPGGIVTRDPAMLKVCRSIEKVAPSSASVMLLGDSGTGKELLARALHQKGPRHSKRFMAINCAAIPENLLESELFGYEKGAFTGAAKQTQGKIELAHEGTFFLDEVGDLPMPLQAKLLRFLQERVIERIGGHREIPVDVRIVCATHRNLQDQIVAGQFREDLYYRLSEIVVMIPPLRERVADAVLLAHHFKEKFSEREGRSGLSFSPAALGMIENHAWPGNVRELENCIKRAVIMSDGPQIQPEDLGLRGASAGMPTEEEPINLRQIRDEADYQAVVRALARTNGNIARASELLGISRPTLYDLMGHHGIKSSA</sequence>
<dbReference type="GO" id="GO:0043565">
    <property type="term" value="F:sequence-specific DNA binding"/>
    <property type="evidence" value="ECO:0007669"/>
    <property type="project" value="InterPro"/>
</dbReference>
<dbReference type="InterPro" id="IPR025662">
    <property type="entry name" value="Sigma_54_int_dom_ATP-bd_1"/>
</dbReference>
<dbReference type="Pfam" id="PF00072">
    <property type="entry name" value="Response_reg"/>
    <property type="match status" value="1"/>
</dbReference>
<evidence type="ECO:0000313" key="10">
    <source>
        <dbReference type="Proteomes" id="UP000198284"/>
    </source>
</evidence>
<evidence type="ECO:0000259" key="7">
    <source>
        <dbReference type="PROSITE" id="PS50045"/>
    </source>
</evidence>
<dbReference type="SMART" id="SM00382">
    <property type="entry name" value="AAA"/>
    <property type="match status" value="1"/>
</dbReference>
<dbReference type="InterPro" id="IPR003593">
    <property type="entry name" value="AAA+_ATPase"/>
</dbReference>
<evidence type="ECO:0000256" key="4">
    <source>
        <dbReference type="ARBA" id="ARBA00023125"/>
    </source>
</evidence>
<dbReference type="PROSITE" id="PS50045">
    <property type="entry name" value="SIGMA54_INTERACT_4"/>
    <property type="match status" value="1"/>
</dbReference>
<dbReference type="InterPro" id="IPR009057">
    <property type="entry name" value="Homeodomain-like_sf"/>
</dbReference>
<evidence type="ECO:0000256" key="5">
    <source>
        <dbReference type="ARBA" id="ARBA00023163"/>
    </source>
</evidence>
<dbReference type="PRINTS" id="PR01590">
    <property type="entry name" value="HTHFIS"/>
</dbReference>
<keyword evidence="10" id="KW-1185">Reference proteome</keyword>
<dbReference type="PROSITE" id="PS00675">
    <property type="entry name" value="SIGMA54_INTERACT_1"/>
    <property type="match status" value="1"/>
</dbReference>
<dbReference type="PROSITE" id="PS50110">
    <property type="entry name" value="RESPONSE_REGULATORY"/>
    <property type="match status" value="1"/>
</dbReference>
<evidence type="ECO:0000256" key="2">
    <source>
        <dbReference type="ARBA" id="ARBA00022840"/>
    </source>
</evidence>
<dbReference type="Pfam" id="PF02954">
    <property type="entry name" value="HTH_8"/>
    <property type="match status" value="1"/>
</dbReference>
<dbReference type="Gene3D" id="1.10.8.60">
    <property type="match status" value="1"/>
</dbReference>
<feature type="domain" description="Response regulatory" evidence="8">
    <location>
        <begin position="13"/>
        <end position="130"/>
    </location>
</feature>
<gene>
    <name evidence="9" type="ORF">SAMN06265795_1076</name>
</gene>
<dbReference type="RefSeq" id="WP_245844940.1">
    <property type="nucleotide sequence ID" value="NZ_FZOT01000007.1"/>
</dbReference>
<dbReference type="Gene3D" id="3.40.50.2300">
    <property type="match status" value="1"/>
</dbReference>
<dbReference type="SUPFAM" id="SSF46689">
    <property type="entry name" value="Homeodomain-like"/>
    <property type="match status" value="1"/>
</dbReference>
<dbReference type="InterPro" id="IPR027417">
    <property type="entry name" value="P-loop_NTPase"/>
</dbReference>
<dbReference type="EMBL" id="FZOT01000007">
    <property type="protein sequence ID" value="SNS81164.1"/>
    <property type="molecule type" value="Genomic_DNA"/>
</dbReference>
<dbReference type="PANTHER" id="PTHR32071">
    <property type="entry name" value="TRANSCRIPTIONAL REGULATORY PROTEIN"/>
    <property type="match status" value="1"/>
</dbReference>
<dbReference type="Gene3D" id="1.10.10.60">
    <property type="entry name" value="Homeodomain-like"/>
    <property type="match status" value="1"/>
</dbReference>
<proteinExistence type="predicted"/>
<organism evidence="9 10">
    <name type="scientific">Noviherbaspirillum humi</name>
    <dbReference type="NCBI Taxonomy" id="1688639"/>
    <lineage>
        <taxon>Bacteria</taxon>
        <taxon>Pseudomonadati</taxon>
        <taxon>Pseudomonadota</taxon>
        <taxon>Betaproteobacteria</taxon>
        <taxon>Burkholderiales</taxon>
        <taxon>Oxalobacteraceae</taxon>
        <taxon>Noviherbaspirillum</taxon>
    </lineage>
</organism>
<dbReference type="FunFam" id="3.40.50.300:FF:000006">
    <property type="entry name" value="DNA-binding transcriptional regulator NtrC"/>
    <property type="match status" value="1"/>
</dbReference>
<protein>
    <submittedName>
        <fullName evidence="9">Two-component system, NtrC family, response regulator</fullName>
    </submittedName>
</protein>